<sequence length="105" mass="11312">MGWIYVVVAGFLEVAFTTAMKESAGLTRLWPSILFFITASLSFWFLTRAAITLPISTAYTVWVGIGSVGATLVGILFYGEPAGLARMFFIGLLIASIIGLKLVSE</sequence>
<dbReference type="Pfam" id="PF00893">
    <property type="entry name" value="Multi_Drug_Res"/>
    <property type="match status" value="1"/>
</dbReference>
<feature type="transmembrane region" description="Helical" evidence="10">
    <location>
        <begin position="84"/>
        <end position="103"/>
    </location>
</feature>
<evidence type="ECO:0000256" key="6">
    <source>
        <dbReference type="ARBA" id="ARBA00023136"/>
    </source>
</evidence>
<dbReference type="InterPro" id="IPR000390">
    <property type="entry name" value="Small_drug/metabolite_transptr"/>
</dbReference>
<accession>A0A7L5C268</accession>
<keyword evidence="2" id="KW-0813">Transport</keyword>
<evidence type="ECO:0000313" key="11">
    <source>
        <dbReference type="EMBL" id="QIE56927.1"/>
    </source>
</evidence>
<dbReference type="Proteomes" id="UP000503336">
    <property type="component" value="Chromosome"/>
</dbReference>
<dbReference type="KEGG" id="hdh:G5B40_16665"/>
<evidence type="ECO:0000256" key="3">
    <source>
        <dbReference type="ARBA" id="ARBA00022475"/>
    </source>
</evidence>
<protein>
    <recommendedName>
        <fullName evidence="8">Guanidinium exporter</fullName>
    </recommendedName>
</protein>
<evidence type="ECO:0000256" key="8">
    <source>
        <dbReference type="ARBA" id="ARBA00039168"/>
    </source>
</evidence>
<dbReference type="SUPFAM" id="SSF103481">
    <property type="entry name" value="Multidrug resistance efflux transporter EmrE"/>
    <property type="match status" value="1"/>
</dbReference>
<evidence type="ECO:0000256" key="9">
    <source>
        <dbReference type="RuleBase" id="RU003942"/>
    </source>
</evidence>
<dbReference type="GO" id="GO:0022857">
    <property type="term" value="F:transmembrane transporter activity"/>
    <property type="evidence" value="ECO:0007669"/>
    <property type="project" value="InterPro"/>
</dbReference>
<gene>
    <name evidence="11" type="ORF">G5B40_16665</name>
</gene>
<proteinExistence type="inferred from homology"/>
<dbReference type="GO" id="GO:0005886">
    <property type="term" value="C:plasma membrane"/>
    <property type="evidence" value="ECO:0007669"/>
    <property type="project" value="UniProtKB-SubCell"/>
</dbReference>
<keyword evidence="4 9" id="KW-0812">Transmembrane</keyword>
<evidence type="ECO:0000256" key="7">
    <source>
        <dbReference type="ARBA" id="ARBA00038151"/>
    </source>
</evidence>
<organism evidence="11 12">
    <name type="scientific">Pikeienuella piscinae</name>
    <dbReference type="NCBI Taxonomy" id="2748098"/>
    <lineage>
        <taxon>Bacteria</taxon>
        <taxon>Pseudomonadati</taxon>
        <taxon>Pseudomonadota</taxon>
        <taxon>Alphaproteobacteria</taxon>
        <taxon>Rhodobacterales</taxon>
        <taxon>Paracoccaceae</taxon>
        <taxon>Pikeienuella</taxon>
    </lineage>
</organism>
<dbReference type="EMBL" id="CP049056">
    <property type="protein sequence ID" value="QIE56927.1"/>
    <property type="molecule type" value="Genomic_DNA"/>
</dbReference>
<name>A0A7L5C268_9RHOB</name>
<dbReference type="InterPro" id="IPR045324">
    <property type="entry name" value="Small_multidrug_res"/>
</dbReference>
<keyword evidence="5 10" id="KW-1133">Transmembrane helix</keyword>
<evidence type="ECO:0000313" key="12">
    <source>
        <dbReference type="Proteomes" id="UP000503336"/>
    </source>
</evidence>
<feature type="transmembrane region" description="Helical" evidence="10">
    <location>
        <begin position="59"/>
        <end position="78"/>
    </location>
</feature>
<dbReference type="RefSeq" id="WP_165100911.1">
    <property type="nucleotide sequence ID" value="NZ_CP049056.1"/>
</dbReference>
<evidence type="ECO:0000256" key="10">
    <source>
        <dbReference type="SAM" id="Phobius"/>
    </source>
</evidence>
<keyword evidence="3" id="KW-1003">Cell membrane</keyword>
<reference evidence="11 12" key="1">
    <citation type="submission" date="2020-02" db="EMBL/GenBank/DDBJ databases">
        <title>complete genome sequence of Rhodobacteraceae bacterium.</title>
        <authorList>
            <person name="Park J."/>
            <person name="Kim Y.-S."/>
            <person name="Kim K.-H."/>
        </authorList>
    </citation>
    <scope>NUCLEOTIDE SEQUENCE [LARGE SCALE GENOMIC DNA]</scope>
    <source>
        <strain evidence="11 12">RR4-56</strain>
    </source>
</reference>
<dbReference type="GO" id="GO:1990961">
    <property type="term" value="P:xenobiotic detoxification by transmembrane export across the plasma membrane"/>
    <property type="evidence" value="ECO:0007669"/>
    <property type="project" value="UniProtKB-ARBA"/>
</dbReference>
<dbReference type="AlphaFoldDB" id="A0A7L5C268"/>
<dbReference type="PANTHER" id="PTHR30561">
    <property type="entry name" value="SMR FAMILY PROTON-DEPENDENT DRUG EFFLUX TRANSPORTER SUGE"/>
    <property type="match status" value="1"/>
</dbReference>
<evidence type="ECO:0000256" key="2">
    <source>
        <dbReference type="ARBA" id="ARBA00022448"/>
    </source>
</evidence>
<dbReference type="Gene3D" id="1.10.3730.20">
    <property type="match status" value="1"/>
</dbReference>
<dbReference type="PANTHER" id="PTHR30561:SF0">
    <property type="entry name" value="GUANIDINIUM EXPORTER"/>
    <property type="match status" value="1"/>
</dbReference>
<comment type="similarity">
    <text evidence="7">Belongs to the drug/metabolite transporter (DMT) superfamily. Small multidrug resistance (SMR) (TC 2.A.7.1) family. Gdx/SugE subfamily.</text>
</comment>
<feature type="transmembrane region" description="Helical" evidence="10">
    <location>
        <begin position="29"/>
        <end position="47"/>
    </location>
</feature>
<evidence type="ECO:0000256" key="1">
    <source>
        <dbReference type="ARBA" id="ARBA00004651"/>
    </source>
</evidence>
<evidence type="ECO:0000256" key="4">
    <source>
        <dbReference type="ARBA" id="ARBA00022692"/>
    </source>
</evidence>
<dbReference type="FunFam" id="1.10.3730.20:FF:000001">
    <property type="entry name" value="Quaternary ammonium compound resistance transporter SugE"/>
    <property type="match status" value="1"/>
</dbReference>
<comment type="subcellular location">
    <subcellularLocation>
        <location evidence="1 9">Cell membrane</location>
        <topology evidence="1 9">Multi-pass membrane protein</topology>
    </subcellularLocation>
</comment>
<dbReference type="InterPro" id="IPR037185">
    <property type="entry name" value="EmrE-like"/>
</dbReference>
<evidence type="ECO:0000256" key="5">
    <source>
        <dbReference type="ARBA" id="ARBA00022989"/>
    </source>
</evidence>
<keyword evidence="6 10" id="KW-0472">Membrane</keyword>
<keyword evidence="12" id="KW-1185">Reference proteome</keyword>